<dbReference type="AlphaFoldDB" id="B1WV12"/>
<keyword evidence="2" id="KW-1185">Reference proteome</keyword>
<dbReference type="OrthoDB" id="426638at2"/>
<proteinExistence type="predicted"/>
<dbReference type="STRING" id="43989.cce_2861"/>
<evidence type="ECO:0000313" key="1">
    <source>
        <dbReference type="EMBL" id="ACB52209.1"/>
    </source>
</evidence>
<dbReference type="HOGENOM" id="CLU_193598_1_0_3"/>
<organism evidence="1 2">
    <name type="scientific">Crocosphaera subtropica (strain ATCC 51142 / BH68)</name>
    <name type="common">Cyanothece sp. (strain ATCC 51142)</name>
    <dbReference type="NCBI Taxonomy" id="43989"/>
    <lineage>
        <taxon>Bacteria</taxon>
        <taxon>Bacillati</taxon>
        <taxon>Cyanobacteriota</taxon>
        <taxon>Cyanophyceae</taxon>
        <taxon>Oscillatoriophycideae</taxon>
        <taxon>Chroococcales</taxon>
        <taxon>Aphanothecaceae</taxon>
        <taxon>Crocosphaera</taxon>
        <taxon>Crocosphaera subtropica</taxon>
    </lineage>
</organism>
<sequence>MMSILKFTAKVNQGKIEIPDEYLKDLEEAQTVEIKINKPAKTAAVGIIGELIKNPLDCDNGIPLTREKTHER</sequence>
<dbReference type="Proteomes" id="UP000001203">
    <property type="component" value="Chromosome circular"/>
</dbReference>
<protein>
    <submittedName>
        <fullName evidence="1">Uncharacterized protein</fullName>
    </submittedName>
</protein>
<reference evidence="1 2" key="1">
    <citation type="journal article" date="2008" name="Proc. Natl. Acad. Sci. U.S.A.">
        <title>The genome of Cyanothece 51142, a unicellular diazotrophic cyanobacterium important in the marine nitrogen cycle.</title>
        <authorList>
            <person name="Welsh E.A."/>
            <person name="Liberton M."/>
            <person name="Stoeckel J."/>
            <person name="Loh T."/>
            <person name="Elvitigala T."/>
            <person name="Wang C."/>
            <person name="Wollam A."/>
            <person name="Fulton R.S."/>
            <person name="Clifton S.W."/>
            <person name="Jacobs J.M."/>
            <person name="Aurora R."/>
            <person name="Ghosh B.K."/>
            <person name="Sherman L.A."/>
            <person name="Smith R.D."/>
            <person name="Wilson R.K."/>
            <person name="Pakrasi H.B."/>
        </authorList>
    </citation>
    <scope>NUCLEOTIDE SEQUENCE [LARGE SCALE GENOMIC DNA]</scope>
    <source>
        <strain evidence="2">ATCC 51142 / BH68</strain>
    </source>
</reference>
<evidence type="ECO:0000313" key="2">
    <source>
        <dbReference type="Proteomes" id="UP000001203"/>
    </source>
</evidence>
<name>B1WV12_CROS5</name>
<dbReference type="eggNOG" id="ENOG5033B4R">
    <property type="taxonomic scope" value="Bacteria"/>
</dbReference>
<dbReference type="KEGG" id="cyt:cce_2861"/>
<gene>
    <name evidence="1" type="ordered locus">cce_2861</name>
</gene>
<dbReference type="EMBL" id="CP000806">
    <property type="protein sequence ID" value="ACB52209.1"/>
    <property type="molecule type" value="Genomic_DNA"/>
</dbReference>
<accession>B1WV12</accession>